<keyword evidence="5" id="KW-0460">Magnesium</keyword>
<keyword evidence="5" id="KW-0479">Metal-binding</keyword>
<keyword evidence="2 5" id="KW-0547">Nucleotide-binding</keyword>
<feature type="binding site" evidence="5">
    <location>
        <position position="15"/>
    </location>
    <ligand>
        <name>ATP</name>
        <dbReference type="ChEBI" id="CHEBI:30616"/>
    </ligand>
</feature>
<dbReference type="Gene3D" id="3.30.420.40">
    <property type="match status" value="2"/>
</dbReference>
<comment type="pathway">
    <text evidence="5">Metabolic intermediate biosynthesis; acetyl-CoA biosynthesis; acetyl-CoA from acetate: step 1/2.</text>
</comment>
<gene>
    <name evidence="6" type="ORF">K7432_009962</name>
</gene>
<sequence>MSLILVLNAGSSSLKFQLLKKEDTLKVVAKGSIQEIGSSSKSTITCTVNTNEYNQNVNVSDHKDAINLLIDHLVDSEPKVVNCKEDIELIGHRVVHGGDQTTPLIIDPQSLKKIDELTELAPLHNHSSVQVIRHCLKIMPHGKNIACFDTMFHKSLPPHVYTYPIPYENTVKQSIRKYGFHGLSYGHIIKVASNHLEGKPEDFKFIALHLGSGASACAIKYGASIDTSMGMTPLEGLMMGTRSGDIDPSLIFHLPHREEMANEAPGIEGEKFHLTKAEYILNHQSGLKGVAGTNDIREIIKLSSSSDKEKSKRAKLALDMFIYRIQKYIGAYYVALNGADAIILSGGIGEKSKEVRDGICQGLESIGIKLNMTKNDAVEEQFKNGKTVVEIGEGKVRTLVIQTDEEMEIARAVLEIEKQS</sequence>
<dbReference type="HAMAP" id="MF_00020">
    <property type="entry name" value="Acetate_kinase"/>
    <property type="match status" value="1"/>
</dbReference>
<feature type="site" description="Transition state stabilizer" evidence="5">
    <location>
        <position position="242"/>
    </location>
</feature>
<evidence type="ECO:0000256" key="3">
    <source>
        <dbReference type="ARBA" id="ARBA00022777"/>
    </source>
</evidence>
<keyword evidence="1 5" id="KW-0808">Transferase</keyword>
<dbReference type="InterPro" id="IPR023865">
    <property type="entry name" value="Aliphatic_acid_kinase_CS"/>
</dbReference>
<dbReference type="PRINTS" id="PR00471">
    <property type="entry name" value="ACETATEKNASE"/>
</dbReference>
<feature type="site" description="Transition state stabilizer" evidence="5">
    <location>
        <position position="181"/>
    </location>
</feature>
<comment type="similarity">
    <text evidence="5">Belongs to the acetokinase family.</text>
</comment>
<feature type="binding site" evidence="5">
    <location>
        <begin position="295"/>
        <end position="297"/>
    </location>
    <ligand>
        <name>ATP</name>
        <dbReference type="ChEBI" id="CHEBI:30616"/>
    </ligand>
</feature>
<dbReference type="PIRSF" id="PIRSF000722">
    <property type="entry name" value="Acetate_prop_kin"/>
    <property type="match status" value="1"/>
</dbReference>
<keyword evidence="7" id="KW-1185">Reference proteome</keyword>
<feature type="active site" description="Proton donor/acceptor" evidence="5">
    <location>
        <position position="149"/>
    </location>
</feature>
<protein>
    <recommendedName>
        <fullName evidence="5">Probable acetate kinase</fullName>
        <ecNumber evidence="5">2.7.2.1</ecNumber>
    </recommendedName>
    <alternativeName>
        <fullName evidence="5">Acetokinase</fullName>
    </alternativeName>
</protein>
<dbReference type="InterPro" id="IPR043129">
    <property type="entry name" value="ATPase_NBD"/>
</dbReference>
<evidence type="ECO:0000256" key="2">
    <source>
        <dbReference type="ARBA" id="ARBA00022741"/>
    </source>
</evidence>
<name>A0ABR2WPK8_9FUNG</name>
<comment type="caution">
    <text evidence="6">The sequence shown here is derived from an EMBL/GenBank/DDBJ whole genome shotgun (WGS) entry which is preliminary data.</text>
</comment>
<dbReference type="PANTHER" id="PTHR21060">
    <property type="entry name" value="ACETATE KINASE"/>
    <property type="match status" value="1"/>
</dbReference>
<dbReference type="NCBIfam" id="TIGR00016">
    <property type="entry name" value="ackA"/>
    <property type="match status" value="1"/>
</dbReference>
<keyword evidence="3 5" id="KW-0418">Kinase</keyword>
<comment type="caution">
    <text evidence="5">Lacks conserved residue(s) required for the propagation of feature annotation.</text>
</comment>
<reference evidence="6 7" key="1">
    <citation type="submission" date="2023-04" db="EMBL/GenBank/DDBJ databases">
        <title>Genome of Basidiobolus ranarum AG-B5.</title>
        <authorList>
            <person name="Stajich J.E."/>
            <person name="Carter-House D."/>
            <person name="Gryganskyi A."/>
        </authorList>
    </citation>
    <scope>NUCLEOTIDE SEQUENCE [LARGE SCALE GENOMIC DNA]</scope>
    <source>
        <strain evidence="6 7">AG-B5</strain>
    </source>
</reference>
<feature type="binding site" evidence="5">
    <location>
        <position position="8"/>
    </location>
    <ligand>
        <name>Mg(2+)</name>
        <dbReference type="ChEBI" id="CHEBI:18420"/>
    </ligand>
</feature>
<feature type="binding site" evidence="5">
    <location>
        <position position="93"/>
    </location>
    <ligand>
        <name>substrate</name>
    </ligand>
</feature>
<dbReference type="Pfam" id="PF00871">
    <property type="entry name" value="Acetate_kinase"/>
    <property type="match status" value="1"/>
</dbReference>
<dbReference type="InterPro" id="IPR004372">
    <property type="entry name" value="Ac/propionate_kinase"/>
</dbReference>
<organism evidence="6 7">
    <name type="scientific">Basidiobolus ranarum</name>
    <dbReference type="NCBI Taxonomy" id="34480"/>
    <lineage>
        <taxon>Eukaryota</taxon>
        <taxon>Fungi</taxon>
        <taxon>Fungi incertae sedis</taxon>
        <taxon>Zoopagomycota</taxon>
        <taxon>Entomophthoromycotina</taxon>
        <taxon>Basidiobolomycetes</taxon>
        <taxon>Basidiobolales</taxon>
        <taxon>Basidiobolaceae</taxon>
        <taxon>Basidiobolus</taxon>
    </lineage>
</organism>
<evidence type="ECO:0000313" key="6">
    <source>
        <dbReference type="EMBL" id="KAK9763397.1"/>
    </source>
</evidence>
<comment type="cofactor">
    <cofactor evidence="5">
        <name>Mg(2+)</name>
        <dbReference type="ChEBI" id="CHEBI:18420"/>
    </cofactor>
</comment>
<evidence type="ECO:0000256" key="4">
    <source>
        <dbReference type="ARBA" id="ARBA00022840"/>
    </source>
</evidence>
<comment type="catalytic activity">
    <reaction evidence="5">
        <text>acetate + ATP = acetyl phosphate + ADP</text>
        <dbReference type="Rhea" id="RHEA:11352"/>
        <dbReference type="ChEBI" id="CHEBI:22191"/>
        <dbReference type="ChEBI" id="CHEBI:30089"/>
        <dbReference type="ChEBI" id="CHEBI:30616"/>
        <dbReference type="ChEBI" id="CHEBI:456216"/>
        <dbReference type="EC" id="2.7.2.1"/>
    </reaction>
</comment>
<dbReference type="InterPro" id="IPR000890">
    <property type="entry name" value="Aliphatic_acid_kin_short-chain"/>
</dbReference>
<feature type="binding site" evidence="5">
    <location>
        <position position="405"/>
    </location>
    <ligand>
        <name>Mg(2+)</name>
        <dbReference type="ChEBI" id="CHEBI:18420"/>
    </ligand>
</feature>
<dbReference type="PROSITE" id="PS01075">
    <property type="entry name" value="ACETATE_KINASE_1"/>
    <property type="match status" value="1"/>
</dbReference>
<dbReference type="SUPFAM" id="SSF53067">
    <property type="entry name" value="Actin-like ATPase domain"/>
    <property type="match status" value="2"/>
</dbReference>
<keyword evidence="4 5" id="KW-0067">ATP-binding</keyword>
<evidence type="ECO:0000256" key="5">
    <source>
        <dbReference type="HAMAP-Rule" id="MF_03131"/>
    </source>
</evidence>
<dbReference type="PANTHER" id="PTHR21060:SF15">
    <property type="entry name" value="ACETATE KINASE-RELATED"/>
    <property type="match status" value="1"/>
</dbReference>
<dbReference type="Proteomes" id="UP001479436">
    <property type="component" value="Unassembled WGS sequence"/>
</dbReference>
<feature type="binding site" evidence="5">
    <location>
        <begin position="209"/>
        <end position="213"/>
    </location>
    <ligand>
        <name>ATP</name>
        <dbReference type="ChEBI" id="CHEBI:30616"/>
    </ligand>
</feature>
<dbReference type="EMBL" id="JASJQH010000651">
    <property type="protein sequence ID" value="KAK9763397.1"/>
    <property type="molecule type" value="Genomic_DNA"/>
</dbReference>
<proteinExistence type="inferred from homology"/>
<evidence type="ECO:0000313" key="7">
    <source>
        <dbReference type="Proteomes" id="UP001479436"/>
    </source>
</evidence>
<evidence type="ECO:0000256" key="1">
    <source>
        <dbReference type="ARBA" id="ARBA00022679"/>
    </source>
</evidence>
<dbReference type="EC" id="2.7.2.1" evidence="5"/>
<dbReference type="PROSITE" id="PS01076">
    <property type="entry name" value="ACETATE_KINASE_2"/>
    <property type="match status" value="1"/>
</dbReference>
<accession>A0ABR2WPK8</accession>